<evidence type="ECO:0000313" key="1">
    <source>
        <dbReference type="EMBL" id="EMO42757.1"/>
    </source>
</evidence>
<accession>M6UCG5</accession>
<gene>
    <name evidence="1" type="ORF">LEP1GSC186_0910</name>
</gene>
<comment type="caution">
    <text evidence="1">The sequence shown here is derived from an EMBL/GenBank/DDBJ whole genome shotgun (WGS) entry which is preliminary data.</text>
</comment>
<reference evidence="1 2" key="1">
    <citation type="submission" date="2013-01" db="EMBL/GenBank/DDBJ databases">
        <authorList>
            <person name="Harkins D.M."/>
            <person name="Durkin A.S."/>
            <person name="Brinkac L.M."/>
            <person name="Haft D.H."/>
            <person name="Selengut J.D."/>
            <person name="Sanka R."/>
            <person name="DePew J."/>
            <person name="Purushe J."/>
            <person name="Matthias M.A."/>
            <person name="Vinetz J.M."/>
            <person name="Sutton G.G."/>
            <person name="Nierman W.C."/>
            <person name="Fouts D.E."/>
        </authorList>
    </citation>
    <scope>NUCLEOTIDE SEQUENCE [LARGE SCALE GENOMIC DNA]</scope>
    <source>
        <strain evidence="1 2">ZUN142</strain>
    </source>
</reference>
<dbReference type="AlphaFoldDB" id="M6UCG5"/>
<sequence>MFPPDSFSKFSVEESTTFAVLEVGFFSRILRSNKKDGKIHLRKNETSPMIES</sequence>
<proteinExistence type="predicted"/>
<dbReference type="Proteomes" id="UP000012153">
    <property type="component" value="Unassembled WGS sequence"/>
</dbReference>
<protein>
    <submittedName>
        <fullName evidence="1">Uncharacterized protein</fullName>
    </submittedName>
</protein>
<name>M6UCG5_9LEPT</name>
<evidence type="ECO:0000313" key="2">
    <source>
        <dbReference type="Proteomes" id="UP000012153"/>
    </source>
</evidence>
<organism evidence="1 2">
    <name type="scientific">Leptospira noguchii serovar Autumnalis str. ZUN142</name>
    <dbReference type="NCBI Taxonomy" id="1085540"/>
    <lineage>
        <taxon>Bacteria</taxon>
        <taxon>Pseudomonadati</taxon>
        <taxon>Spirochaetota</taxon>
        <taxon>Spirochaetia</taxon>
        <taxon>Leptospirales</taxon>
        <taxon>Leptospiraceae</taxon>
        <taxon>Leptospira</taxon>
    </lineage>
</organism>
<dbReference type="EMBL" id="AHOP02000007">
    <property type="protein sequence ID" value="EMO42757.1"/>
    <property type="molecule type" value="Genomic_DNA"/>
</dbReference>